<evidence type="ECO:0000256" key="6">
    <source>
        <dbReference type="ARBA" id="ARBA00022840"/>
    </source>
</evidence>
<dbReference type="GO" id="GO:0006950">
    <property type="term" value="P:response to stress"/>
    <property type="evidence" value="ECO:0007669"/>
    <property type="project" value="UniProtKB-ARBA"/>
</dbReference>
<dbReference type="InterPro" id="IPR050339">
    <property type="entry name" value="CC_SR_Kinase"/>
</dbReference>
<evidence type="ECO:0000256" key="11">
    <source>
        <dbReference type="SAM" id="Coils"/>
    </source>
</evidence>
<feature type="coiled-coil region" evidence="11">
    <location>
        <begin position="973"/>
        <end position="1010"/>
    </location>
</feature>
<accession>F6BBS3</accession>
<evidence type="ECO:0000313" key="14">
    <source>
        <dbReference type="EMBL" id="AEF97203.1"/>
    </source>
</evidence>
<dbReference type="AlphaFoldDB" id="F6BBS3"/>
<gene>
    <name evidence="14" type="ordered locus">Metig_1671</name>
</gene>
<dbReference type="PROSITE" id="PS50011">
    <property type="entry name" value="PROTEIN_KINASE_DOM"/>
    <property type="match status" value="1"/>
</dbReference>
<evidence type="ECO:0000256" key="4">
    <source>
        <dbReference type="ARBA" id="ARBA00022741"/>
    </source>
</evidence>
<evidence type="ECO:0000256" key="2">
    <source>
        <dbReference type="ARBA" id="ARBA00022527"/>
    </source>
</evidence>
<evidence type="ECO:0000256" key="12">
    <source>
        <dbReference type="SAM" id="MobiDB-lite"/>
    </source>
</evidence>
<feature type="region of interest" description="Disordered" evidence="12">
    <location>
        <begin position="689"/>
        <end position="710"/>
    </location>
</feature>
<dbReference type="PANTHER" id="PTHR11042">
    <property type="entry name" value="EUKARYOTIC TRANSLATION INITIATION FACTOR 2-ALPHA KINASE EIF2-ALPHA KINASE -RELATED"/>
    <property type="match status" value="1"/>
</dbReference>
<dbReference type="OrthoDB" id="41005at2157"/>
<sequence length="1097" mass="123664">MKLRSLITGLVLIGIFINIGVVFGEDVSTNTLSYWIEHTDGKYYVWTKIPHIPANGKVVLIVHKDPSKTPNGDKVFEFFDDFDGNSLDTSKWIAIGSYSISNSKIILNPEHYTTRGQVYGLDVHNGLYSTYEIQQPVVIETKVVSHTDYVRYWFGTTGLSYGYDDGGPDWWGFHYPGGRIAKGYDVPPNGLVGIVSATITPNSFILKDPNVEYHFDYGYDDIKDIPNAKHVFVSSWSCSDTTLDWIRVRKYADKEPITTVERINSNTWKVVVSNPNNYDLTDFQVRFDGAEIVNSKNDGLSITIDSIIDDNGNVIYSSPNSPSTSSQKTEKTNTNTQKISSYWIEHTDGKYHVWTKIHNIPANGKVVLIVHKDPSKTPNGDAVFEFFDDFDGTSLDRNKWIAIGSYSISNSKIILNPEHYTTTNGQAFGLDVGNGLYSTYEIQQPVIIETKVVSHTDYVRYWFGTIRLNYRYDDGGPDWWGFYYPGGKIVKGYDVPHNGLVGIVSATIAPNSFILKDPNVEYHFDYGYNDIKDIPNVKHVLVSSWSGSDTTLDWIRVRKYADKEPITTVERINSNTWKVVVSNPNNYDLTDFQVRFDGAEIVNSKNDGLSITIDSIIDDNGNVIYSSPNSPSTSSQKTEKTNTNTQKISTEQTSTPKSSSQTSSFPKSYILLGFLVLIATVGIVKMRKRKPSESTELKPSQTSTQTTNNIPDFPQSLLNKYIPLQKLGEGGFGKVFKVKRKGGTQPIALKVPNLDEKAKKFLLKEIRAWKNLDHPNIVKMYDAFEEPIPHIEMEYVEGCTINGRKINNLEDYPKPVNPKDAIKLIKQIAEGLKHAHSKNIIHRDIKPSNILLTSNLTPKITDWGLAKIGAKSSTATTTKGLTLLYSAPEQIDEEEYGKTDKRTDIYQLGLLFYELLTGKLPYEATSLAQLSLKIINPNIKPTPPSKINPELSIFDGIFEKLLAKRKEDRFQSVDEFLNALNSLEELNKEKEELKKTLTKTTELIKKSTDKSKINRLTKELIDSITKLALNCAKANDKVGLLDALEILKDYVKSEENKKELEGAIKHVEFLIKESIPLGKDTIEKLEVLLNRIKKEWK</sequence>
<evidence type="ECO:0000256" key="10">
    <source>
        <dbReference type="ARBA" id="ARBA00048977"/>
    </source>
</evidence>
<dbReference type="SUPFAM" id="SSF56112">
    <property type="entry name" value="Protein kinase-like (PK-like)"/>
    <property type="match status" value="1"/>
</dbReference>
<feature type="region of interest" description="Disordered" evidence="12">
    <location>
        <begin position="624"/>
        <end position="664"/>
    </location>
</feature>
<dbReference type="Proteomes" id="UP000009227">
    <property type="component" value="Chromosome"/>
</dbReference>
<dbReference type="GO" id="GO:0017148">
    <property type="term" value="P:negative regulation of translation"/>
    <property type="evidence" value="ECO:0007669"/>
    <property type="project" value="UniProtKB-KW"/>
</dbReference>
<keyword evidence="7" id="KW-0652">Protein synthesis inhibitor</keyword>
<evidence type="ECO:0000256" key="5">
    <source>
        <dbReference type="ARBA" id="ARBA00022777"/>
    </source>
</evidence>
<dbReference type="InterPro" id="IPR008271">
    <property type="entry name" value="Ser/Thr_kinase_AS"/>
</dbReference>
<evidence type="ECO:0000259" key="13">
    <source>
        <dbReference type="PROSITE" id="PS50011"/>
    </source>
</evidence>
<organism evidence="15">
    <name type="scientific">Methanotorris igneus (strain DSM 5666 / JCM 11834 / Kol 5)</name>
    <dbReference type="NCBI Taxonomy" id="880724"/>
    <lineage>
        <taxon>Archaea</taxon>
        <taxon>Methanobacteriati</taxon>
        <taxon>Methanobacteriota</taxon>
        <taxon>Methanomada group</taxon>
        <taxon>Methanococci</taxon>
        <taxon>Methanococcales</taxon>
        <taxon>Methanocaldococcaceae</taxon>
        <taxon>Methanotorris</taxon>
    </lineage>
</organism>
<dbReference type="InterPro" id="IPR011009">
    <property type="entry name" value="Kinase-like_dom_sf"/>
</dbReference>
<reference evidence="14 15" key="1">
    <citation type="submission" date="2011-05" db="EMBL/GenBank/DDBJ databases">
        <title>Complete sequence of Methanotorris igneus Kol 5.</title>
        <authorList>
            <consortium name="US DOE Joint Genome Institute"/>
            <person name="Lucas S."/>
            <person name="Han J."/>
            <person name="Lapidus A."/>
            <person name="Cheng J.-F."/>
            <person name="Goodwin L."/>
            <person name="Pitluck S."/>
            <person name="Peters L."/>
            <person name="Mikhailova N."/>
            <person name="Chertkov O."/>
            <person name="Han C."/>
            <person name="Tapia R."/>
            <person name="Land M."/>
            <person name="Hauser L."/>
            <person name="Kyrpides N."/>
            <person name="Ivanova N."/>
            <person name="Pagani I."/>
            <person name="Sieprawska-Lupa M."/>
            <person name="Whitman W."/>
            <person name="Woyke T."/>
        </authorList>
    </citation>
    <scope>NUCLEOTIDE SEQUENCE [LARGE SCALE GENOMIC DNA]</scope>
    <source>
        <strain evidence="15">DSM 5666 / JCM 11834 / Kol 5</strain>
    </source>
</reference>
<feature type="compositionally biased region" description="Polar residues" evidence="12">
    <location>
        <begin position="697"/>
        <end position="710"/>
    </location>
</feature>
<name>F6BBS3_METIK</name>
<dbReference type="InterPro" id="IPR000719">
    <property type="entry name" value="Prot_kinase_dom"/>
</dbReference>
<dbReference type="PROSITE" id="PS00108">
    <property type="entry name" value="PROTEIN_KINASE_ST"/>
    <property type="match status" value="1"/>
</dbReference>
<dbReference type="GeneID" id="32173670"/>
<dbReference type="PANTHER" id="PTHR11042:SF160">
    <property type="entry name" value="EUKARYOTIC TRANSLATION INITIATION FACTOR 2-ALPHA KINASE 1"/>
    <property type="match status" value="1"/>
</dbReference>
<dbReference type="GO" id="GO:0004674">
    <property type="term" value="F:protein serine/threonine kinase activity"/>
    <property type="evidence" value="ECO:0007669"/>
    <property type="project" value="UniProtKB-KW"/>
</dbReference>
<dbReference type="Pfam" id="PF00069">
    <property type="entry name" value="Pkinase"/>
    <property type="match status" value="1"/>
</dbReference>
<dbReference type="EC" id="2.7.11.1" evidence="1"/>
<dbReference type="SMART" id="SM00220">
    <property type="entry name" value="S_TKc"/>
    <property type="match status" value="1"/>
</dbReference>
<keyword evidence="5 14" id="KW-0418">Kinase</keyword>
<keyword evidence="3" id="KW-0808">Transferase</keyword>
<keyword evidence="15" id="KW-1185">Reference proteome</keyword>
<keyword evidence="2 14" id="KW-0723">Serine/threonine-protein kinase</keyword>
<protein>
    <recommendedName>
        <fullName evidence="1">non-specific serine/threonine protein kinase</fullName>
        <ecNumber evidence="1">2.7.11.1</ecNumber>
    </recommendedName>
</protein>
<dbReference type="InterPro" id="IPR018765">
    <property type="entry name" value="DUF2341"/>
</dbReference>
<evidence type="ECO:0000256" key="8">
    <source>
        <dbReference type="ARBA" id="ARBA00037982"/>
    </source>
</evidence>
<keyword evidence="6" id="KW-0067">ATP-binding</keyword>
<comment type="similarity">
    <text evidence="8">Belongs to the protein kinase superfamily. Ser/Thr protein kinase family. GCN2 subfamily.</text>
</comment>
<proteinExistence type="inferred from homology"/>
<comment type="catalytic activity">
    <reaction evidence="9">
        <text>L-threonyl-[protein] + ATP = O-phospho-L-threonyl-[protein] + ADP + H(+)</text>
        <dbReference type="Rhea" id="RHEA:46608"/>
        <dbReference type="Rhea" id="RHEA-COMP:11060"/>
        <dbReference type="Rhea" id="RHEA-COMP:11605"/>
        <dbReference type="ChEBI" id="CHEBI:15378"/>
        <dbReference type="ChEBI" id="CHEBI:30013"/>
        <dbReference type="ChEBI" id="CHEBI:30616"/>
        <dbReference type="ChEBI" id="CHEBI:61977"/>
        <dbReference type="ChEBI" id="CHEBI:456216"/>
        <dbReference type="EC" id="2.7.11.1"/>
    </reaction>
    <physiologicalReaction direction="left-to-right" evidence="9">
        <dbReference type="Rhea" id="RHEA:46609"/>
    </physiologicalReaction>
</comment>
<evidence type="ECO:0000313" key="15">
    <source>
        <dbReference type="Proteomes" id="UP000009227"/>
    </source>
</evidence>
<feature type="domain" description="Protein kinase" evidence="13">
    <location>
        <begin position="721"/>
        <end position="981"/>
    </location>
</feature>
<dbReference type="HOGENOM" id="CLU_283650_0_0_2"/>
<dbReference type="EMBL" id="CP002737">
    <property type="protein sequence ID" value="AEF97203.1"/>
    <property type="molecule type" value="Genomic_DNA"/>
</dbReference>
<dbReference type="Pfam" id="PF10102">
    <property type="entry name" value="DUF2341"/>
    <property type="match status" value="2"/>
</dbReference>
<dbReference type="GO" id="GO:0005524">
    <property type="term" value="F:ATP binding"/>
    <property type="evidence" value="ECO:0007669"/>
    <property type="project" value="UniProtKB-KW"/>
</dbReference>
<evidence type="ECO:0000256" key="1">
    <source>
        <dbReference type="ARBA" id="ARBA00012513"/>
    </source>
</evidence>
<dbReference type="RefSeq" id="WP_013799794.1">
    <property type="nucleotide sequence ID" value="NC_015562.1"/>
</dbReference>
<dbReference type="CDD" id="cd14014">
    <property type="entry name" value="STKc_PknB_like"/>
    <property type="match status" value="1"/>
</dbReference>
<keyword evidence="4" id="KW-0547">Nucleotide-binding</keyword>
<dbReference type="InterPro" id="IPR017441">
    <property type="entry name" value="Protein_kinase_ATP_BS"/>
</dbReference>
<feature type="compositionally biased region" description="Low complexity" evidence="12">
    <location>
        <begin position="626"/>
        <end position="664"/>
    </location>
</feature>
<dbReference type="PROSITE" id="PS00107">
    <property type="entry name" value="PROTEIN_KINASE_ATP"/>
    <property type="match status" value="1"/>
</dbReference>
<comment type="catalytic activity">
    <reaction evidence="10">
        <text>L-seryl-[protein] + ATP = O-phospho-L-seryl-[protein] + ADP + H(+)</text>
        <dbReference type="Rhea" id="RHEA:17989"/>
        <dbReference type="Rhea" id="RHEA-COMP:9863"/>
        <dbReference type="Rhea" id="RHEA-COMP:11604"/>
        <dbReference type="ChEBI" id="CHEBI:15378"/>
        <dbReference type="ChEBI" id="CHEBI:29999"/>
        <dbReference type="ChEBI" id="CHEBI:30616"/>
        <dbReference type="ChEBI" id="CHEBI:83421"/>
        <dbReference type="ChEBI" id="CHEBI:456216"/>
        <dbReference type="EC" id="2.7.11.1"/>
    </reaction>
    <physiologicalReaction direction="left-to-right" evidence="10">
        <dbReference type="Rhea" id="RHEA:17990"/>
    </physiologicalReaction>
</comment>
<evidence type="ECO:0000256" key="7">
    <source>
        <dbReference type="ARBA" id="ARBA00023193"/>
    </source>
</evidence>
<evidence type="ECO:0000256" key="3">
    <source>
        <dbReference type="ARBA" id="ARBA00022679"/>
    </source>
</evidence>
<keyword evidence="11" id="KW-0175">Coiled coil</keyword>
<dbReference type="GO" id="GO:0005737">
    <property type="term" value="C:cytoplasm"/>
    <property type="evidence" value="ECO:0007669"/>
    <property type="project" value="TreeGrafter"/>
</dbReference>
<dbReference type="KEGG" id="mig:Metig_1671"/>
<dbReference type="Gene3D" id="1.10.510.10">
    <property type="entry name" value="Transferase(Phosphotransferase) domain 1"/>
    <property type="match status" value="1"/>
</dbReference>
<evidence type="ECO:0000256" key="9">
    <source>
        <dbReference type="ARBA" id="ARBA00048659"/>
    </source>
</evidence>
<dbReference type="GO" id="GO:0006796">
    <property type="term" value="P:phosphate-containing compound metabolic process"/>
    <property type="evidence" value="ECO:0007669"/>
    <property type="project" value="UniProtKB-ARBA"/>
</dbReference>
<dbReference type="STRING" id="880724.Metig_1671"/>